<proteinExistence type="predicted"/>
<dbReference type="Proteomes" id="UP000016935">
    <property type="component" value="Unassembled WGS sequence"/>
</dbReference>
<dbReference type="InterPro" id="IPR024311">
    <property type="entry name" value="Lipocalin-like"/>
</dbReference>
<evidence type="ECO:0000313" key="3">
    <source>
        <dbReference type="EMBL" id="EOA91288.1"/>
    </source>
</evidence>
<dbReference type="HOGENOM" id="CLU_139323_0_0_1"/>
<reference evidence="3 4" key="1">
    <citation type="journal article" date="2012" name="PLoS Pathog.">
        <title>Diverse lifestyles and strategies of plant pathogenesis encoded in the genomes of eighteen Dothideomycetes fungi.</title>
        <authorList>
            <person name="Ohm R.A."/>
            <person name="Feau N."/>
            <person name="Henrissat B."/>
            <person name="Schoch C.L."/>
            <person name="Horwitz B.A."/>
            <person name="Barry K.W."/>
            <person name="Condon B.J."/>
            <person name="Copeland A.C."/>
            <person name="Dhillon B."/>
            <person name="Glaser F."/>
            <person name="Hesse C.N."/>
            <person name="Kosti I."/>
            <person name="LaButti K."/>
            <person name="Lindquist E.A."/>
            <person name="Lucas S."/>
            <person name="Salamov A.A."/>
            <person name="Bradshaw R.E."/>
            <person name="Ciuffetti L."/>
            <person name="Hamelin R.C."/>
            <person name="Kema G.H.J."/>
            <person name="Lawrence C."/>
            <person name="Scott J.A."/>
            <person name="Spatafora J.W."/>
            <person name="Turgeon B.G."/>
            <person name="de Wit P.J.G.M."/>
            <person name="Zhong S."/>
            <person name="Goodwin S.B."/>
            <person name="Grigoriev I.V."/>
        </authorList>
    </citation>
    <scope>NUCLEOTIDE SEQUENCE [LARGE SCALE GENOMIC DNA]</scope>
    <source>
        <strain evidence="4">28A</strain>
    </source>
</reference>
<organism evidence="3 4">
    <name type="scientific">Exserohilum turcicum (strain 28A)</name>
    <name type="common">Northern leaf blight fungus</name>
    <name type="synonym">Setosphaeria turcica</name>
    <dbReference type="NCBI Taxonomy" id="671987"/>
    <lineage>
        <taxon>Eukaryota</taxon>
        <taxon>Fungi</taxon>
        <taxon>Dikarya</taxon>
        <taxon>Ascomycota</taxon>
        <taxon>Pezizomycotina</taxon>
        <taxon>Dothideomycetes</taxon>
        <taxon>Pleosporomycetidae</taxon>
        <taxon>Pleosporales</taxon>
        <taxon>Pleosporineae</taxon>
        <taxon>Pleosporaceae</taxon>
        <taxon>Exserohilum</taxon>
    </lineage>
</organism>
<feature type="chain" id="PRO_5004343957" description="Lipocalin-like domain-containing protein" evidence="1">
    <location>
        <begin position="17"/>
        <end position="190"/>
    </location>
</feature>
<sequence length="190" mass="20480">MLLTTPIVLLASVVSALPTTSPSEPAKASNCDILKALAGTYALVNTSSTQNNVPIPDATYGEHPVGILIYTASGHMSATLTATEKDLRPPVQFPFRPNETDAEWALVGKHSIGYAGPFRINPAVPATETDGQLFHGPLTVANVPTMVGQEHRRNYTVVEREEDGAIVKYLKIGSERGGGFRGVLWWKRID</sequence>
<dbReference type="EMBL" id="KB908481">
    <property type="protein sequence ID" value="EOA91288.1"/>
    <property type="molecule type" value="Genomic_DNA"/>
</dbReference>
<accession>R0KEK1</accession>
<reference evidence="3 4" key="2">
    <citation type="journal article" date="2013" name="PLoS Genet.">
        <title>Comparative genome structure, secondary metabolite, and effector coding capacity across Cochliobolus pathogens.</title>
        <authorList>
            <person name="Condon B.J."/>
            <person name="Leng Y."/>
            <person name="Wu D."/>
            <person name="Bushley K.E."/>
            <person name="Ohm R.A."/>
            <person name="Otillar R."/>
            <person name="Martin J."/>
            <person name="Schackwitz W."/>
            <person name="Grimwood J."/>
            <person name="MohdZainudin N."/>
            <person name="Xue C."/>
            <person name="Wang R."/>
            <person name="Manning V.A."/>
            <person name="Dhillon B."/>
            <person name="Tu Z.J."/>
            <person name="Steffenson B.J."/>
            <person name="Salamov A."/>
            <person name="Sun H."/>
            <person name="Lowry S."/>
            <person name="LaButti K."/>
            <person name="Han J."/>
            <person name="Copeland A."/>
            <person name="Lindquist E."/>
            <person name="Barry K."/>
            <person name="Schmutz J."/>
            <person name="Baker S.E."/>
            <person name="Ciuffetti L.M."/>
            <person name="Grigoriev I.V."/>
            <person name="Zhong S."/>
            <person name="Turgeon B.G."/>
        </authorList>
    </citation>
    <scope>NUCLEOTIDE SEQUENCE [LARGE SCALE GENOMIC DNA]</scope>
    <source>
        <strain evidence="4">28A</strain>
    </source>
</reference>
<feature type="signal peptide" evidence="1">
    <location>
        <begin position="1"/>
        <end position="16"/>
    </location>
</feature>
<feature type="domain" description="Lipocalin-like" evidence="2">
    <location>
        <begin position="39"/>
        <end position="189"/>
    </location>
</feature>
<dbReference type="Pfam" id="PF13924">
    <property type="entry name" value="Lipocalin_5"/>
    <property type="match status" value="1"/>
</dbReference>
<dbReference type="OrthoDB" id="3904217at2759"/>
<protein>
    <recommendedName>
        <fullName evidence="2">Lipocalin-like domain-containing protein</fullName>
    </recommendedName>
</protein>
<dbReference type="eggNOG" id="ENOG502SMV4">
    <property type="taxonomic scope" value="Eukaryota"/>
</dbReference>
<evidence type="ECO:0000259" key="2">
    <source>
        <dbReference type="Pfam" id="PF13924"/>
    </source>
</evidence>
<keyword evidence="4" id="KW-1185">Reference proteome</keyword>
<dbReference type="RefSeq" id="XP_008020420.1">
    <property type="nucleotide sequence ID" value="XM_008022229.1"/>
</dbReference>
<name>R0KEK1_EXST2</name>
<dbReference type="GeneID" id="19405542"/>
<keyword evidence="1" id="KW-0732">Signal</keyword>
<evidence type="ECO:0000256" key="1">
    <source>
        <dbReference type="SAM" id="SignalP"/>
    </source>
</evidence>
<gene>
    <name evidence="3" type="ORF">SETTUDRAFT_85698</name>
</gene>
<dbReference type="AlphaFoldDB" id="R0KEK1"/>
<evidence type="ECO:0000313" key="4">
    <source>
        <dbReference type="Proteomes" id="UP000016935"/>
    </source>
</evidence>